<evidence type="ECO:0000313" key="1">
    <source>
        <dbReference type="EMBL" id="KAK3382063.1"/>
    </source>
</evidence>
<accession>A0AAE0NIC3</accession>
<dbReference type="Proteomes" id="UP001287356">
    <property type="component" value="Unassembled WGS sequence"/>
</dbReference>
<reference evidence="1" key="1">
    <citation type="journal article" date="2023" name="Mol. Phylogenet. Evol.">
        <title>Genome-scale phylogeny and comparative genomics of the fungal order Sordariales.</title>
        <authorList>
            <person name="Hensen N."/>
            <person name="Bonometti L."/>
            <person name="Westerberg I."/>
            <person name="Brannstrom I.O."/>
            <person name="Guillou S."/>
            <person name="Cros-Aarteil S."/>
            <person name="Calhoun S."/>
            <person name="Haridas S."/>
            <person name="Kuo A."/>
            <person name="Mondo S."/>
            <person name="Pangilinan J."/>
            <person name="Riley R."/>
            <person name="LaButti K."/>
            <person name="Andreopoulos B."/>
            <person name="Lipzen A."/>
            <person name="Chen C."/>
            <person name="Yan M."/>
            <person name="Daum C."/>
            <person name="Ng V."/>
            <person name="Clum A."/>
            <person name="Steindorff A."/>
            <person name="Ohm R.A."/>
            <person name="Martin F."/>
            <person name="Silar P."/>
            <person name="Natvig D.O."/>
            <person name="Lalanne C."/>
            <person name="Gautier V."/>
            <person name="Ament-Velasquez S.L."/>
            <person name="Kruys A."/>
            <person name="Hutchinson M.I."/>
            <person name="Powell A.J."/>
            <person name="Barry K."/>
            <person name="Miller A.N."/>
            <person name="Grigoriev I.V."/>
            <person name="Debuchy R."/>
            <person name="Gladieux P."/>
            <person name="Hiltunen Thoren M."/>
            <person name="Johannesson H."/>
        </authorList>
    </citation>
    <scope>NUCLEOTIDE SEQUENCE</scope>
    <source>
        <strain evidence="1">CBS 958.72</strain>
    </source>
</reference>
<sequence>MLAEPSVSVLGADPAHRRCILNGNAFQQDAITTFNGWQYAAFYGNLGPGAAPEPLYVHLARRKLPYGQWNTLVFGDYPQTVDDGHNTVQLGICPGDGTIHLSYDHHCDVLRYRRSIRKVASFPAQFAWTPALFTPTLDYLPGLPPTHKLFGYVTYPRFGAMGDDNMFCSFRDGKAGLGNDHLYIYHGGSTGLFTFAGTPLTGIQSNPYVHGIDYRAGRLHVTWVYRGFVNYDGWDDPLDTKHKQQAGPNSAANNHDICYAYSDDQGYTWKNGSGEVIADLKEDGGTIDNKSEGIVAFRIPKGSGLMNQEAQAVDHDGGVHVLNRDTLDGGKHLWKHYYRSPEGKRAKWSFALFSLLYAPTYLRTWRQQGIQPIDGTRRGRLAISKNGDLFLILPETTTPRIRILKATKASGYSHYEKVWEGHGYTGEPLVDTARLEHDNVLSVFVRADVDGAMDKKNLVVLDFRL</sequence>
<gene>
    <name evidence="1" type="ORF">B0T24DRAFT_540821</name>
</gene>
<dbReference type="Pfam" id="PF15892">
    <property type="entry name" value="BNR_4"/>
    <property type="match status" value="1"/>
</dbReference>
<dbReference type="AlphaFoldDB" id="A0AAE0NIC3"/>
<evidence type="ECO:0008006" key="3">
    <source>
        <dbReference type="Google" id="ProtNLM"/>
    </source>
</evidence>
<dbReference type="EMBL" id="JAULSN010000001">
    <property type="protein sequence ID" value="KAK3382063.1"/>
    <property type="molecule type" value="Genomic_DNA"/>
</dbReference>
<protein>
    <recommendedName>
        <fullName evidence="3">Dockerin type 1</fullName>
    </recommendedName>
</protein>
<comment type="caution">
    <text evidence="1">The sequence shown here is derived from an EMBL/GenBank/DDBJ whole genome shotgun (WGS) entry which is preliminary data.</text>
</comment>
<evidence type="ECO:0000313" key="2">
    <source>
        <dbReference type="Proteomes" id="UP001287356"/>
    </source>
</evidence>
<proteinExistence type="predicted"/>
<keyword evidence="2" id="KW-1185">Reference proteome</keyword>
<reference evidence="1" key="2">
    <citation type="submission" date="2023-06" db="EMBL/GenBank/DDBJ databases">
        <authorList>
            <consortium name="Lawrence Berkeley National Laboratory"/>
            <person name="Haridas S."/>
            <person name="Hensen N."/>
            <person name="Bonometti L."/>
            <person name="Westerberg I."/>
            <person name="Brannstrom I.O."/>
            <person name="Guillou S."/>
            <person name="Cros-Aarteil S."/>
            <person name="Calhoun S."/>
            <person name="Kuo A."/>
            <person name="Mondo S."/>
            <person name="Pangilinan J."/>
            <person name="Riley R."/>
            <person name="Labutti K."/>
            <person name="Andreopoulos B."/>
            <person name="Lipzen A."/>
            <person name="Chen C."/>
            <person name="Yanf M."/>
            <person name="Daum C."/>
            <person name="Ng V."/>
            <person name="Clum A."/>
            <person name="Steindorff A."/>
            <person name="Ohm R."/>
            <person name="Martin F."/>
            <person name="Silar P."/>
            <person name="Natvig D."/>
            <person name="Lalanne C."/>
            <person name="Gautier V."/>
            <person name="Ament-Velasquez S.L."/>
            <person name="Kruys A."/>
            <person name="Hutchinson M.I."/>
            <person name="Powell A.J."/>
            <person name="Barry K."/>
            <person name="Miller A.N."/>
            <person name="Grigoriev I.V."/>
            <person name="Debuchy R."/>
            <person name="Gladieux P."/>
            <person name="Thoren M.H."/>
            <person name="Johannesson H."/>
        </authorList>
    </citation>
    <scope>NUCLEOTIDE SEQUENCE</scope>
    <source>
        <strain evidence="1">CBS 958.72</strain>
    </source>
</reference>
<name>A0AAE0NIC3_9PEZI</name>
<organism evidence="1 2">
    <name type="scientific">Lasiosphaeria ovina</name>
    <dbReference type="NCBI Taxonomy" id="92902"/>
    <lineage>
        <taxon>Eukaryota</taxon>
        <taxon>Fungi</taxon>
        <taxon>Dikarya</taxon>
        <taxon>Ascomycota</taxon>
        <taxon>Pezizomycotina</taxon>
        <taxon>Sordariomycetes</taxon>
        <taxon>Sordariomycetidae</taxon>
        <taxon>Sordariales</taxon>
        <taxon>Lasiosphaeriaceae</taxon>
        <taxon>Lasiosphaeria</taxon>
    </lineage>
</organism>